<comment type="caution">
    <text evidence="7">The sequence shown here is derived from an EMBL/GenBank/DDBJ whole genome shotgun (WGS) entry which is preliminary data.</text>
</comment>
<dbReference type="Gene3D" id="3.30.390.30">
    <property type="match status" value="1"/>
</dbReference>
<feature type="domain" description="FAD/NAD(P)-binding" evidence="5">
    <location>
        <begin position="3"/>
        <end position="299"/>
    </location>
</feature>
<dbReference type="Pfam" id="PF14759">
    <property type="entry name" value="Reductase_C"/>
    <property type="match status" value="1"/>
</dbReference>
<dbReference type="PRINTS" id="PR00411">
    <property type="entry name" value="PNDRDTASEI"/>
</dbReference>
<dbReference type="PANTHER" id="PTHR43557:SF2">
    <property type="entry name" value="RIESKE DOMAIN-CONTAINING PROTEIN-RELATED"/>
    <property type="match status" value="1"/>
</dbReference>
<keyword evidence="2" id="KW-0285">Flavoprotein</keyword>
<evidence type="ECO:0000256" key="2">
    <source>
        <dbReference type="ARBA" id="ARBA00022630"/>
    </source>
</evidence>
<evidence type="ECO:0000259" key="6">
    <source>
        <dbReference type="Pfam" id="PF14759"/>
    </source>
</evidence>
<evidence type="ECO:0000313" key="8">
    <source>
        <dbReference type="Proteomes" id="UP001144036"/>
    </source>
</evidence>
<dbReference type="EMBL" id="JAPNNL010000010">
    <property type="protein sequence ID" value="MDA0632677.1"/>
    <property type="molecule type" value="Genomic_DNA"/>
</dbReference>
<dbReference type="InterPro" id="IPR036188">
    <property type="entry name" value="FAD/NAD-bd_sf"/>
</dbReference>
<dbReference type="Gene3D" id="3.50.50.60">
    <property type="entry name" value="FAD/NAD(P)-binding domain"/>
    <property type="match status" value="2"/>
</dbReference>
<comment type="cofactor">
    <cofactor evidence="1">
        <name>FAD</name>
        <dbReference type="ChEBI" id="CHEBI:57692"/>
    </cofactor>
</comment>
<protein>
    <submittedName>
        <fullName evidence="7">FAD-dependent oxidoreductase</fullName>
    </submittedName>
</protein>
<dbReference type="PRINTS" id="PR00368">
    <property type="entry name" value="FADPNR"/>
</dbReference>
<dbReference type="SUPFAM" id="SSF51905">
    <property type="entry name" value="FAD/NAD(P)-binding domain"/>
    <property type="match status" value="2"/>
</dbReference>
<keyword evidence="4" id="KW-0560">Oxidoreductase</keyword>
<dbReference type="SUPFAM" id="SSF55424">
    <property type="entry name" value="FAD/NAD-linked reductases, dimerisation (C-terminal) domain"/>
    <property type="match status" value="1"/>
</dbReference>
<reference evidence="7" key="1">
    <citation type="submission" date="2022-11" db="EMBL/GenBank/DDBJ databases">
        <title>Nonomuraea corallina sp. nov., a new species of the genus Nonomuraea isolated from sea side sediment in Thai sea.</title>
        <authorList>
            <person name="Ngamcharungchit C."/>
            <person name="Matsumoto A."/>
            <person name="Suriyachadkun C."/>
            <person name="Panbangred W."/>
            <person name="Inahashi Y."/>
            <person name="Intra B."/>
        </authorList>
    </citation>
    <scope>NUCLEOTIDE SEQUENCE</scope>
    <source>
        <strain evidence="7">MCN248</strain>
    </source>
</reference>
<sequence length="406" mass="42620">MTRTLIVGASVGGVRTAQALRGGGYDGEIVLIDLETEAPYDKPPLSKALLTGSAVPDGIRLLTPEQAGAARIDLLLGLRAVGLDPRARVVAFDDGSSLGYDRLVVATGGSARRPPWATTDGVHLVRTLADAAGLRRDLAAGGPLVVIGAGFVGAEVASTGRRLGLDVTMIDAQPYPLSRSLSPDLARAVLALHENAGVRCLMGAGVSGVAGSRGRLTVTLDDGTELKAATLVAGIGAAPSDGWLATSGLTLDDGLVCDEHCRAVGTTDVYAVGDVARWFDLARGRHVRVEHWTNAVEQAAYVAHAIIDPRSPRPYRPVDFVWSDQHHWKIQVIGDATGPAATAILGDPMADQRFAALYADEHGRLRGAVVVNWPRALVRCRKAMRETAAWRDLTADLHTAVGRAGA</sequence>
<name>A0ABT4S652_9ACTN</name>
<dbReference type="InterPro" id="IPR023753">
    <property type="entry name" value="FAD/NAD-binding_dom"/>
</dbReference>
<keyword evidence="8" id="KW-1185">Reference proteome</keyword>
<dbReference type="InterPro" id="IPR050446">
    <property type="entry name" value="FAD-oxidoreductase/Apoptosis"/>
</dbReference>
<evidence type="ECO:0000259" key="5">
    <source>
        <dbReference type="Pfam" id="PF07992"/>
    </source>
</evidence>
<dbReference type="PANTHER" id="PTHR43557">
    <property type="entry name" value="APOPTOSIS-INDUCING FACTOR 1"/>
    <property type="match status" value="1"/>
</dbReference>
<evidence type="ECO:0000256" key="3">
    <source>
        <dbReference type="ARBA" id="ARBA00022827"/>
    </source>
</evidence>
<dbReference type="InterPro" id="IPR028202">
    <property type="entry name" value="Reductase_C"/>
</dbReference>
<evidence type="ECO:0000256" key="1">
    <source>
        <dbReference type="ARBA" id="ARBA00001974"/>
    </source>
</evidence>
<accession>A0ABT4S652</accession>
<evidence type="ECO:0000313" key="7">
    <source>
        <dbReference type="EMBL" id="MDA0632677.1"/>
    </source>
</evidence>
<organism evidence="7 8">
    <name type="scientific">Nonomuraea corallina</name>
    <dbReference type="NCBI Taxonomy" id="2989783"/>
    <lineage>
        <taxon>Bacteria</taxon>
        <taxon>Bacillati</taxon>
        <taxon>Actinomycetota</taxon>
        <taxon>Actinomycetes</taxon>
        <taxon>Streptosporangiales</taxon>
        <taxon>Streptosporangiaceae</taxon>
        <taxon>Nonomuraea</taxon>
    </lineage>
</organism>
<dbReference type="RefSeq" id="WP_270153458.1">
    <property type="nucleotide sequence ID" value="NZ_JAPNNL010000010.1"/>
</dbReference>
<dbReference type="InterPro" id="IPR016156">
    <property type="entry name" value="FAD/NAD-linked_Rdtase_dimer_sf"/>
</dbReference>
<feature type="domain" description="Reductase C-terminal" evidence="6">
    <location>
        <begin position="321"/>
        <end position="389"/>
    </location>
</feature>
<dbReference type="Pfam" id="PF07992">
    <property type="entry name" value="Pyr_redox_2"/>
    <property type="match status" value="1"/>
</dbReference>
<dbReference type="Proteomes" id="UP001144036">
    <property type="component" value="Unassembled WGS sequence"/>
</dbReference>
<gene>
    <name evidence="7" type="ORF">OUY22_04545</name>
</gene>
<proteinExistence type="predicted"/>
<evidence type="ECO:0000256" key="4">
    <source>
        <dbReference type="ARBA" id="ARBA00023002"/>
    </source>
</evidence>
<keyword evidence="3" id="KW-0274">FAD</keyword>